<reference evidence="1 2" key="1">
    <citation type="submission" date="2018-08" db="EMBL/GenBank/DDBJ databases">
        <authorList>
            <person name="Muller C M."/>
        </authorList>
    </citation>
    <scope>NUCLEOTIDE SEQUENCE [LARGE SCALE GENOMIC DNA]</scope>
</reference>
<evidence type="ECO:0000313" key="2">
    <source>
        <dbReference type="Proteomes" id="UP000324639"/>
    </source>
</evidence>
<evidence type="ECO:0000313" key="1">
    <source>
        <dbReference type="EMBL" id="VDB90389.1"/>
    </source>
</evidence>
<dbReference type="EMBL" id="LR026991">
    <property type="protein sequence ID" value="VDB90389.1"/>
    <property type="molecule type" value="Genomic_DNA"/>
</dbReference>
<keyword evidence="2" id="KW-1185">Reference proteome</keyword>
<name>A0A9X9QE61_BLUGR</name>
<accession>A0A9X9QE61</accession>
<feature type="non-terminal residue" evidence="1">
    <location>
        <position position="1"/>
    </location>
</feature>
<protein>
    <submittedName>
        <fullName evidence="1">Bgt-50933</fullName>
    </submittedName>
</protein>
<gene>
    <name evidence="1" type="ORF">BGT96224V316_LOCUS5559</name>
</gene>
<dbReference type="AlphaFoldDB" id="A0A9X9QE61"/>
<sequence length="75" mass="8777">DQIISYVESSPANRLKTFLKLAFGPLRHLGVSERLIQREHKKEGIDDMWLVKGLRYLKNYEDTQRMGRSSSQLDI</sequence>
<proteinExistence type="predicted"/>
<dbReference type="Proteomes" id="UP000324639">
    <property type="component" value="Chromosome Bgt_-08"/>
</dbReference>
<organism evidence="1 2">
    <name type="scientific">Blumeria graminis f. sp. tritici</name>
    <dbReference type="NCBI Taxonomy" id="62690"/>
    <lineage>
        <taxon>Eukaryota</taxon>
        <taxon>Fungi</taxon>
        <taxon>Dikarya</taxon>
        <taxon>Ascomycota</taxon>
        <taxon>Pezizomycotina</taxon>
        <taxon>Leotiomycetes</taxon>
        <taxon>Erysiphales</taxon>
        <taxon>Erysiphaceae</taxon>
        <taxon>Blumeria</taxon>
    </lineage>
</organism>